<accession>A0A089MGD4</accession>
<dbReference type="Pfam" id="PF08984">
    <property type="entry name" value="DUF1858"/>
    <property type="match status" value="1"/>
</dbReference>
<gene>
    <name evidence="2" type="ORF">PBOR_00820</name>
</gene>
<dbReference type="AlphaFoldDB" id="A0A089MGD4"/>
<dbReference type="KEGG" id="pbd:PBOR_00820"/>
<name>A0A089MGD4_PAEBO</name>
<dbReference type="Proteomes" id="UP000029518">
    <property type="component" value="Chromosome"/>
</dbReference>
<dbReference type="OrthoDB" id="411397at2"/>
<proteinExistence type="predicted"/>
<feature type="domain" description="DUF1858" evidence="1">
    <location>
        <begin position="7"/>
        <end position="61"/>
    </location>
</feature>
<dbReference type="SUPFAM" id="SSF140683">
    <property type="entry name" value="SP0561-like"/>
    <property type="match status" value="1"/>
</dbReference>
<dbReference type="RefSeq" id="WP_042210018.1">
    <property type="nucleotide sequence ID" value="NZ_CP009285.1"/>
</dbReference>
<evidence type="ECO:0000259" key="1">
    <source>
        <dbReference type="Pfam" id="PF08984"/>
    </source>
</evidence>
<reference evidence="2" key="1">
    <citation type="submission" date="2014-08" db="EMBL/GenBank/DDBJ databases">
        <title>Comparative genomics of the Paenibacillus odorifer group.</title>
        <authorList>
            <person name="den Bakker H.C."/>
            <person name="Tsai Y.-C.Y.-C."/>
            <person name="Martin N."/>
            <person name="Korlach J."/>
            <person name="Wiedmann M."/>
        </authorList>
    </citation>
    <scope>NUCLEOTIDE SEQUENCE [LARGE SCALE GENOMIC DNA]</scope>
    <source>
        <strain evidence="2">DSM 13188</strain>
    </source>
</reference>
<evidence type="ECO:0000313" key="3">
    <source>
        <dbReference type="Proteomes" id="UP000029518"/>
    </source>
</evidence>
<sequence length="75" mass="8424">MSKVLKLNESILELVTRHPEAVDIMAGLGFHDITKPGMLQTAGRFMTLSKGMKLKRIELETVRLAFEQHGFGIIE</sequence>
<dbReference type="InterPro" id="IPR038062">
    <property type="entry name" value="ScdA-like_N_sf"/>
</dbReference>
<organism evidence="2 3">
    <name type="scientific">Paenibacillus borealis</name>
    <dbReference type="NCBI Taxonomy" id="160799"/>
    <lineage>
        <taxon>Bacteria</taxon>
        <taxon>Bacillati</taxon>
        <taxon>Bacillota</taxon>
        <taxon>Bacilli</taxon>
        <taxon>Bacillales</taxon>
        <taxon>Paenibacillaceae</taxon>
        <taxon>Paenibacillus</taxon>
    </lineage>
</organism>
<dbReference type="Gene3D" id="1.10.3910.10">
    <property type="entry name" value="SP0561-like"/>
    <property type="match status" value="1"/>
</dbReference>
<protein>
    <recommendedName>
        <fullName evidence="1">DUF1858 domain-containing protein</fullName>
    </recommendedName>
</protein>
<dbReference type="EMBL" id="CP009285">
    <property type="protein sequence ID" value="AIQ55674.1"/>
    <property type="molecule type" value="Genomic_DNA"/>
</dbReference>
<dbReference type="InterPro" id="IPR015077">
    <property type="entry name" value="DUF1858"/>
</dbReference>
<keyword evidence="3" id="KW-1185">Reference proteome</keyword>
<evidence type="ECO:0000313" key="2">
    <source>
        <dbReference type="EMBL" id="AIQ55674.1"/>
    </source>
</evidence>
<dbReference type="HOGENOM" id="CLU_188488_1_0_9"/>